<proteinExistence type="predicted"/>
<evidence type="ECO:0000256" key="7">
    <source>
        <dbReference type="ARBA" id="ARBA00022723"/>
    </source>
</evidence>
<feature type="domain" description="EGF-like" evidence="16">
    <location>
        <begin position="593"/>
        <end position="633"/>
    </location>
</feature>
<evidence type="ECO:0000256" key="14">
    <source>
        <dbReference type="SAM" id="MobiDB-lite"/>
    </source>
</evidence>
<dbReference type="Gene3D" id="2.10.25.10">
    <property type="entry name" value="Laminin"/>
    <property type="match status" value="1"/>
</dbReference>
<dbReference type="InterPro" id="IPR008598">
    <property type="entry name" value="Di19_Zn-bd"/>
</dbReference>
<dbReference type="OrthoDB" id="291007at2759"/>
<evidence type="ECO:0000256" key="9">
    <source>
        <dbReference type="ARBA" id="ARBA00022786"/>
    </source>
</evidence>
<dbReference type="STRING" id="137246.A0A401SFP4"/>
<evidence type="ECO:0000256" key="13">
    <source>
        <dbReference type="PROSITE-ProRule" id="PRU00175"/>
    </source>
</evidence>
<accession>A0A401SFP4</accession>
<comment type="pathway">
    <text evidence="3">Protein modification; protein ubiquitination.</text>
</comment>
<evidence type="ECO:0000256" key="5">
    <source>
        <dbReference type="ARBA" id="ARBA00022490"/>
    </source>
</evidence>
<dbReference type="PROSITE" id="PS50060">
    <property type="entry name" value="MAM_2"/>
    <property type="match status" value="1"/>
</dbReference>
<evidence type="ECO:0000259" key="19">
    <source>
        <dbReference type="PROSITE" id="PS50144"/>
    </source>
</evidence>
<evidence type="ECO:0000313" key="21">
    <source>
        <dbReference type="EMBL" id="GCC29227.1"/>
    </source>
</evidence>
<evidence type="ECO:0000259" key="20">
    <source>
        <dbReference type="PROSITE" id="PS51803"/>
    </source>
</evidence>
<feature type="transmembrane region" description="Helical" evidence="15">
    <location>
        <begin position="642"/>
        <end position="667"/>
    </location>
</feature>
<dbReference type="GO" id="GO:0000209">
    <property type="term" value="P:protein polyubiquitination"/>
    <property type="evidence" value="ECO:0007669"/>
    <property type="project" value="TreeGrafter"/>
</dbReference>
<dbReference type="PROSITE" id="PS50144">
    <property type="entry name" value="MATH"/>
    <property type="match status" value="1"/>
</dbReference>
<dbReference type="GO" id="GO:0004222">
    <property type="term" value="F:metalloendopeptidase activity"/>
    <property type="evidence" value="ECO:0007669"/>
    <property type="project" value="InterPro"/>
</dbReference>
<organism evidence="21 22">
    <name type="scientific">Chiloscyllium punctatum</name>
    <name type="common">Brownbanded bambooshark</name>
    <name type="synonym">Hemiscyllium punctatum</name>
    <dbReference type="NCBI Taxonomy" id="137246"/>
    <lineage>
        <taxon>Eukaryota</taxon>
        <taxon>Metazoa</taxon>
        <taxon>Chordata</taxon>
        <taxon>Craniata</taxon>
        <taxon>Vertebrata</taxon>
        <taxon>Chondrichthyes</taxon>
        <taxon>Elasmobranchii</taxon>
        <taxon>Galeomorphii</taxon>
        <taxon>Galeoidea</taxon>
        <taxon>Orectolobiformes</taxon>
        <taxon>Hemiscylliidae</taxon>
        <taxon>Chiloscyllium</taxon>
    </lineage>
</organism>
<gene>
    <name evidence="21" type="ORF">chiPu_0007664</name>
</gene>
<dbReference type="SMART" id="SM00061">
    <property type="entry name" value="MATH"/>
    <property type="match status" value="1"/>
</dbReference>
<dbReference type="PRINTS" id="PR00020">
    <property type="entry name" value="MAMDOMAIN"/>
</dbReference>
<dbReference type="Pfam" id="PF05605">
    <property type="entry name" value="zf-Di19"/>
    <property type="match status" value="1"/>
</dbReference>
<comment type="caution">
    <text evidence="21">The sequence shown here is derived from an EMBL/GenBank/DDBJ whole genome shotgun (WGS) entry which is preliminary data.</text>
</comment>
<keyword evidence="12" id="KW-0245">EGF-like domain</keyword>
<dbReference type="EC" id="2.3.2.27" evidence="4"/>
<keyword evidence="6" id="KW-0808">Transferase</keyword>
<comment type="subcellular location">
    <subcellularLocation>
        <location evidence="2">Cytoplasm</location>
    </subcellularLocation>
</comment>
<dbReference type="GO" id="GO:0034098">
    <property type="term" value="C:VCP-NPL4-UFD1 AAA ATPase complex"/>
    <property type="evidence" value="ECO:0007669"/>
    <property type="project" value="TreeGrafter"/>
</dbReference>
<evidence type="ECO:0000256" key="15">
    <source>
        <dbReference type="SAM" id="Phobius"/>
    </source>
</evidence>
<feature type="domain" description="C2HC RNF-type" evidence="20">
    <location>
        <begin position="74"/>
        <end position="93"/>
    </location>
</feature>
<dbReference type="Pfam" id="PF22486">
    <property type="entry name" value="MATH_2"/>
    <property type="match status" value="1"/>
</dbReference>
<evidence type="ECO:0000313" key="22">
    <source>
        <dbReference type="Proteomes" id="UP000287033"/>
    </source>
</evidence>
<dbReference type="Gene3D" id="3.30.40.10">
    <property type="entry name" value="Zinc/RING finger domain, C3HC4 (zinc finger)"/>
    <property type="match status" value="1"/>
</dbReference>
<dbReference type="UniPathway" id="UPA00143"/>
<evidence type="ECO:0000256" key="12">
    <source>
        <dbReference type="PROSITE-ProRule" id="PRU00076"/>
    </source>
</evidence>
<evidence type="ECO:0000256" key="8">
    <source>
        <dbReference type="ARBA" id="ARBA00022771"/>
    </source>
</evidence>
<dbReference type="PANTHER" id="PTHR46016:SF2">
    <property type="entry name" value="E3 UBIQUITIN-PROTEIN LIGASE RNF125"/>
    <property type="match status" value="1"/>
</dbReference>
<dbReference type="SUPFAM" id="SSF49599">
    <property type="entry name" value="TRAF domain-like"/>
    <property type="match status" value="1"/>
</dbReference>
<dbReference type="SUPFAM" id="SSF57850">
    <property type="entry name" value="RING/U-box"/>
    <property type="match status" value="1"/>
</dbReference>
<dbReference type="Proteomes" id="UP000287033">
    <property type="component" value="Unassembled WGS sequence"/>
</dbReference>
<keyword evidence="15" id="KW-0472">Membrane</keyword>
<feature type="domain" description="RING-type" evidence="18">
    <location>
        <begin position="11"/>
        <end position="50"/>
    </location>
</feature>
<dbReference type="InterPro" id="IPR001841">
    <property type="entry name" value="Znf_RING"/>
</dbReference>
<evidence type="ECO:0000256" key="3">
    <source>
        <dbReference type="ARBA" id="ARBA00004906"/>
    </source>
</evidence>
<feature type="compositionally biased region" description="Low complexity" evidence="14">
    <location>
        <begin position="573"/>
        <end position="588"/>
    </location>
</feature>
<reference evidence="21 22" key="1">
    <citation type="journal article" date="2018" name="Nat. Ecol. Evol.">
        <title>Shark genomes provide insights into elasmobranch evolution and the origin of vertebrates.</title>
        <authorList>
            <person name="Hara Y"/>
            <person name="Yamaguchi K"/>
            <person name="Onimaru K"/>
            <person name="Kadota M"/>
            <person name="Koyanagi M"/>
            <person name="Keeley SD"/>
            <person name="Tatsumi K"/>
            <person name="Tanaka K"/>
            <person name="Motone F"/>
            <person name="Kageyama Y"/>
            <person name="Nozu R"/>
            <person name="Adachi N"/>
            <person name="Nishimura O"/>
            <person name="Nakagawa R"/>
            <person name="Tanegashima C"/>
            <person name="Kiyatake I"/>
            <person name="Matsumoto R"/>
            <person name="Murakumo K"/>
            <person name="Nishida K"/>
            <person name="Terakita A"/>
            <person name="Kuratani S"/>
            <person name="Sato K"/>
            <person name="Hyodo S Kuraku.S."/>
        </authorList>
    </citation>
    <scope>NUCLEOTIDE SEQUENCE [LARGE SCALE GENOMIC DNA]</scope>
</reference>
<evidence type="ECO:0000259" key="16">
    <source>
        <dbReference type="PROSITE" id="PS50026"/>
    </source>
</evidence>
<evidence type="ECO:0000256" key="4">
    <source>
        <dbReference type="ARBA" id="ARBA00012483"/>
    </source>
</evidence>
<evidence type="ECO:0000256" key="6">
    <source>
        <dbReference type="ARBA" id="ARBA00022679"/>
    </source>
</evidence>
<keyword evidence="5" id="KW-0963">Cytoplasm</keyword>
<sequence>MDSKEAADFDCPICMQTLHRPIRTQCQHVFCQECNIQNFAMNDGKCPLCRNPTSGMEPPATDIETWMRTMKANCTGCDVEVYLIDMRAHTTTCAQYLREYGPDCNTSAIPLPTPASVRSTFTCPYCHQSGYAAGDLVLHCCTYHHGEYRHVVCPICASMPWGDPNYYSRNFIQHLRIRHQFQYQFFVPAPQVIEVDVDAGLDRDIFEINEGLNLEEGDIKIDKIIDRSSIMGDKYRWPKTIPYYLEDNLNVNAKGMILKAFEQYRLKSCIDFKPWTGIGYFMHFTANQVGERALLESRIYYPKRGFQCLQFYSYNSGSDELNIWVRVYDEANPNGTLTKVTAVKGTDLNYWQLHHISLTMSKKFRVVFEGVKGAGSSTAGISIDDVNLSEMHCPTHVWHIKNFAHLLDTSPPGLGGKIYSPRFYSREGYGFQIGLYVNGTSSRPSYLAIYFYLVSGPDDDKLQWPCPWKQCTMLLMDQHPDIRRRMNNQRSVTTDPEKVDQSSYFWDRPDKVGVLVTDTDGTKYYRGPGSGTSVFISHERLKSRQFIKGDDAYFLLTMEDVSHLVGPQPTPSVPTTTVTTVPAGTTTQPETSAPDLCADFKCENDGICTVSYGKPICRCLTGEDWWYSGKYCQTHSKQEDTAMIAAISSVVVFLVMLIITVASVYCLRQKYHKKMGKNDGHHGTNLTNQTPM</sequence>
<dbReference type="CDD" id="cd06263">
    <property type="entry name" value="MAM"/>
    <property type="match status" value="1"/>
</dbReference>
<dbReference type="Gene3D" id="2.60.120.200">
    <property type="match status" value="1"/>
</dbReference>
<evidence type="ECO:0000259" key="18">
    <source>
        <dbReference type="PROSITE" id="PS50089"/>
    </source>
</evidence>
<dbReference type="SUPFAM" id="SSF49899">
    <property type="entry name" value="Concanavalin A-like lectins/glucanases"/>
    <property type="match status" value="1"/>
</dbReference>
<keyword evidence="15" id="KW-1133">Transmembrane helix</keyword>
<dbReference type="PROSITE" id="PS51803">
    <property type="entry name" value="ZF_C2HC_RNF"/>
    <property type="match status" value="1"/>
</dbReference>
<dbReference type="PROSITE" id="PS50089">
    <property type="entry name" value="ZF_RING_2"/>
    <property type="match status" value="1"/>
</dbReference>
<name>A0A401SFP4_CHIPU</name>
<dbReference type="FunFam" id="2.60.210.10:FF:000009">
    <property type="entry name" value="Meprin A subunit"/>
    <property type="match status" value="1"/>
</dbReference>
<dbReference type="PROSITE" id="PS50026">
    <property type="entry name" value="EGF_3"/>
    <property type="match status" value="1"/>
</dbReference>
<dbReference type="InterPro" id="IPR008974">
    <property type="entry name" value="TRAF-like"/>
</dbReference>
<feature type="region of interest" description="Disordered" evidence="14">
    <location>
        <begin position="566"/>
        <end position="588"/>
    </location>
</feature>
<feature type="domain" description="MATH" evidence="19">
    <location>
        <begin position="393"/>
        <end position="558"/>
    </location>
</feature>
<dbReference type="Pfam" id="PF18574">
    <property type="entry name" value="zf_C2HC_14"/>
    <property type="match status" value="1"/>
</dbReference>
<comment type="catalytic activity">
    <reaction evidence="1">
        <text>S-ubiquitinyl-[E2 ubiquitin-conjugating enzyme]-L-cysteine + [acceptor protein]-L-lysine = [E2 ubiquitin-conjugating enzyme]-L-cysteine + N(6)-ubiquitinyl-[acceptor protein]-L-lysine.</text>
        <dbReference type="EC" id="2.3.2.27"/>
    </reaction>
</comment>
<keyword evidence="22" id="KW-1185">Reference proteome</keyword>
<dbReference type="InterPro" id="IPR051438">
    <property type="entry name" value="RNF_E3_ubiq-protein_ligase"/>
</dbReference>
<dbReference type="SMART" id="SM00137">
    <property type="entry name" value="MAM"/>
    <property type="match status" value="1"/>
</dbReference>
<evidence type="ECO:0000256" key="2">
    <source>
        <dbReference type="ARBA" id="ARBA00004496"/>
    </source>
</evidence>
<dbReference type="Gene3D" id="2.60.210.10">
    <property type="entry name" value="Apoptosis, Tumor Necrosis Factor Receptor Associated Protein 2, Chain A"/>
    <property type="match status" value="1"/>
</dbReference>
<dbReference type="EMBL" id="BEZZ01000240">
    <property type="protein sequence ID" value="GCC29227.1"/>
    <property type="molecule type" value="Genomic_DNA"/>
</dbReference>
<keyword evidence="15" id="KW-0812">Transmembrane</keyword>
<protein>
    <recommendedName>
        <fullName evidence="4">RING-type E3 ubiquitin transferase</fullName>
        <ecNumber evidence="4">2.3.2.27</ecNumber>
    </recommendedName>
</protein>
<dbReference type="InterPro" id="IPR013320">
    <property type="entry name" value="ConA-like_dom_sf"/>
</dbReference>
<dbReference type="Pfam" id="PF13923">
    <property type="entry name" value="zf-C3HC4_2"/>
    <property type="match status" value="1"/>
</dbReference>
<keyword evidence="7" id="KW-0479">Metal-binding</keyword>
<keyword evidence="10" id="KW-0862">Zinc</keyword>
<dbReference type="InterPro" id="IPR013083">
    <property type="entry name" value="Znf_RING/FYVE/PHD"/>
</dbReference>
<dbReference type="InterPro" id="IPR000998">
    <property type="entry name" value="MAM_dom"/>
</dbReference>
<dbReference type="InterPro" id="IPR000742">
    <property type="entry name" value="EGF"/>
</dbReference>
<dbReference type="SMART" id="SM00184">
    <property type="entry name" value="RING"/>
    <property type="match status" value="1"/>
</dbReference>
<evidence type="ECO:0000256" key="11">
    <source>
        <dbReference type="ARBA" id="ARBA00023157"/>
    </source>
</evidence>
<keyword evidence="8 13" id="KW-0863">Zinc-finger</keyword>
<dbReference type="AlphaFoldDB" id="A0A401SFP4"/>
<evidence type="ECO:0000256" key="1">
    <source>
        <dbReference type="ARBA" id="ARBA00000900"/>
    </source>
</evidence>
<dbReference type="Pfam" id="PF00629">
    <property type="entry name" value="MAM"/>
    <property type="match status" value="1"/>
</dbReference>
<evidence type="ECO:0000256" key="10">
    <source>
        <dbReference type="ARBA" id="ARBA00022833"/>
    </source>
</evidence>
<keyword evidence="11" id="KW-1015">Disulfide bond</keyword>
<dbReference type="GO" id="GO:0061630">
    <property type="term" value="F:ubiquitin protein ligase activity"/>
    <property type="evidence" value="ECO:0007669"/>
    <property type="project" value="UniProtKB-EC"/>
</dbReference>
<keyword evidence="9" id="KW-0833">Ubl conjugation pathway</keyword>
<comment type="caution">
    <text evidence="12">Lacks conserved residue(s) required for the propagation of feature annotation.</text>
</comment>
<dbReference type="InterPro" id="IPR002083">
    <property type="entry name" value="MATH/TRAF_dom"/>
</dbReference>
<dbReference type="GO" id="GO:0008270">
    <property type="term" value="F:zinc ion binding"/>
    <property type="evidence" value="ECO:0007669"/>
    <property type="project" value="UniProtKB-KW"/>
</dbReference>
<feature type="domain" description="MAM" evidence="17">
    <location>
        <begin position="279"/>
        <end position="395"/>
    </location>
</feature>
<evidence type="ECO:0000259" key="17">
    <source>
        <dbReference type="PROSITE" id="PS50060"/>
    </source>
</evidence>
<dbReference type="PANTHER" id="PTHR46016">
    <property type="entry name" value="ZINC FINGER, RING/FYVE/PHD-TYPE"/>
    <property type="match status" value="1"/>
</dbReference>
<dbReference type="InterPro" id="IPR034734">
    <property type="entry name" value="ZF_C2HC_RNF"/>
</dbReference>
<dbReference type="GO" id="GO:0006511">
    <property type="term" value="P:ubiquitin-dependent protein catabolic process"/>
    <property type="evidence" value="ECO:0007669"/>
    <property type="project" value="TreeGrafter"/>
</dbReference>